<dbReference type="InterPro" id="IPR005186">
    <property type="entry name" value="FlaG"/>
</dbReference>
<dbReference type="Proteomes" id="UP000034954">
    <property type="component" value="Unassembled WGS sequence"/>
</dbReference>
<dbReference type="Gene3D" id="3.30.160.170">
    <property type="entry name" value="FlaG-like"/>
    <property type="match status" value="1"/>
</dbReference>
<organism evidence="1 2">
    <name type="scientific">Candidatus Brocadia fulgida</name>
    <dbReference type="NCBI Taxonomy" id="380242"/>
    <lineage>
        <taxon>Bacteria</taxon>
        <taxon>Pseudomonadati</taxon>
        <taxon>Planctomycetota</taxon>
        <taxon>Candidatus Brocadiia</taxon>
        <taxon>Candidatus Brocadiales</taxon>
        <taxon>Candidatus Brocadiaceae</taxon>
        <taxon>Candidatus Brocadia</taxon>
    </lineage>
</organism>
<protein>
    <submittedName>
        <fullName evidence="1">Flagellar protein FlaG</fullName>
    </submittedName>
</protein>
<sequence>MMFRNEDMETHDIHNLITYNAYHNFSNISVSIRKTTNAENDKSIQEIQKALSFTNTNTRNNPTQYLKSSISYIPPLLETEITMSVEKDLNIIVTTVKNKNTDKVIRQIPNEELVERLKYLKKYNNQLIFQKEKDVPTSITTN</sequence>
<evidence type="ECO:0000313" key="1">
    <source>
        <dbReference type="EMBL" id="KKO20661.1"/>
    </source>
</evidence>
<dbReference type="Pfam" id="PF03646">
    <property type="entry name" value="FlaG"/>
    <property type="match status" value="1"/>
</dbReference>
<comment type="caution">
    <text evidence="1">The sequence shown here is derived from an EMBL/GenBank/DDBJ whole genome shotgun (WGS) entry which is preliminary data.</text>
</comment>
<keyword evidence="1" id="KW-0282">Flagellum</keyword>
<keyword evidence="1" id="KW-0966">Cell projection</keyword>
<keyword evidence="2" id="KW-1185">Reference proteome</keyword>
<accession>A0A0M2V0F3</accession>
<dbReference type="AlphaFoldDB" id="A0A0M2V0F3"/>
<reference evidence="1 2" key="1">
    <citation type="journal article" date="2013" name="BMC Microbiol.">
        <title>Identification of the type II cytochrome c maturation pathway in anammox bacteria by comparative genomics.</title>
        <authorList>
            <person name="Ferousi C."/>
            <person name="Speth D.R."/>
            <person name="Reimann J."/>
            <person name="Op den Camp H.J."/>
            <person name="Allen J.W."/>
            <person name="Keltjens J.T."/>
            <person name="Jetten M.S."/>
        </authorList>
    </citation>
    <scope>NUCLEOTIDE SEQUENCE [LARGE SCALE GENOMIC DNA]</scope>
    <source>
        <strain evidence="1">RU1</strain>
    </source>
</reference>
<name>A0A0M2V0F3_9BACT</name>
<proteinExistence type="predicted"/>
<dbReference type="EMBL" id="LAQJ01000085">
    <property type="protein sequence ID" value="KKO20661.1"/>
    <property type="molecule type" value="Genomic_DNA"/>
</dbReference>
<dbReference type="SUPFAM" id="SSF160214">
    <property type="entry name" value="FlaG-like"/>
    <property type="match status" value="1"/>
</dbReference>
<gene>
    <name evidence="1" type="ORF">BROFUL_00608</name>
</gene>
<dbReference type="InterPro" id="IPR035924">
    <property type="entry name" value="FlaG-like_sf"/>
</dbReference>
<evidence type="ECO:0000313" key="2">
    <source>
        <dbReference type="Proteomes" id="UP000034954"/>
    </source>
</evidence>
<keyword evidence="1" id="KW-0969">Cilium</keyword>